<accession>F4MPC0</accession>
<proteinExistence type="predicted"/>
<reference evidence="4" key="3">
    <citation type="journal article" date="2011" name="BMC Genomics">
        <title>Mycoplasma mycoides, from mycoides Small Colony to capri. A microevolutionary perspective.</title>
        <authorList>
            <person name="Thiaucourt F."/>
            <person name="Manso-Silvan L."/>
            <person name="Salah W."/>
            <person name="Barbe V."/>
            <person name="Berger A."/>
            <person name="Jacob D."/>
            <person name="Breton M."/>
            <person name="Dupuy V."/>
            <person name="Lomenech A.M."/>
            <person name="Blanchard A."/>
            <person name="Sirand-Pugnet P."/>
        </authorList>
    </citation>
    <scope>NUCLEOTIDE SEQUENCE [LARGE SCALE GENOMIC DNA]</scope>
    <source>
        <strain evidence="4">95010</strain>
    </source>
</reference>
<feature type="compositionally biased region" description="Basic and acidic residues" evidence="1">
    <location>
        <begin position="293"/>
        <end position="303"/>
    </location>
</feature>
<sequence length="312" mass="37243">MGIEAGKIYKNRNQEYDFFIAKDKDDELIKGHGINRPFIIFYSDDKVYYLSAKSISKKNRKKTLADKFNVVFKTDLYGEDKEVAINCSVINIMDRKLFESLYVKDDDMNNFQTTPWHYDKIMGTLYRYFDEIAYAEASHIDNDTQQLVWKTTLESKLNKLDCLKVIKGYNYLLFESDISRKELLDKPDKFFSLVTSFYERVKFETQEDFDEYVITHQEMESIKYEVHIKNAIKELKQNLEKEKEQHKLLEQEIDFVKKLNYNNSKIQEMNQELKDWKELVEISSHKTNKSNLNKKDDEPDKPKPNQSNKLKM</sequence>
<dbReference type="NCBIfam" id="NF045891">
    <property type="entry name" value="ICE_Mbov_0400"/>
    <property type="match status" value="1"/>
</dbReference>
<organism evidence="2 4">
    <name type="scientific">Mycoplasma mycoides subsp. capri LC str. 95010</name>
    <dbReference type="NCBI Taxonomy" id="862259"/>
    <lineage>
        <taxon>Bacteria</taxon>
        <taxon>Bacillati</taxon>
        <taxon>Mycoplasmatota</taxon>
        <taxon>Mollicutes</taxon>
        <taxon>Mycoplasmataceae</taxon>
        <taxon>Mycoplasma</taxon>
    </lineage>
</organism>
<evidence type="ECO:0000313" key="4">
    <source>
        <dbReference type="Proteomes" id="UP000010103"/>
    </source>
</evidence>
<feature type="region of interest" description="Disordered" evidence="1">
    <location>
        <begin position="284"/>
        <end position="312"/>
    </location>
</feature>
<gene>
    <name evidence="2" type="ORF">MLC_2240</name>
    <name evidence="3" type="ORF">MLC_2930</name>
</gene>
<dbReference type="AlphaFoldDB" id="F4MPC0"/>
<reference evidence="2" key="1">
    <citation type="submission" date="2010-09" db="EMBL/GenBank/DDBJ databases">
        <authorList>
            <person name="Genoscope - CEA"/>
        </authorList>
    </citation>
    <scope>NUCLEOTIDE SEQUENCE</scope>
    <source>
        <strain evidence="2">95010</strain>
    </source>
</reference>
<dbReference type="Proteomes" id="UP000010103">
    <property type="component" value="Chromosome"/>
</dbReference>
<dbReference type="OrthoDB" id="397790at2"/>
<evidence type="ECO:0000313" key="3">
    <source>
        <dbReference type="EMBL" id="CBW54021.1"/>
    </source>
</evidence>
<dbReference type="KEGG" id="mml:MLC_2240"/>
<name>F4MPC0_MYCML</name>
<dbReference type="EMBL" id="FQ377874">
    <property type="protein sequence ID" value="CBW54021.1"/>
    <property type="molecule type" value="Genomic_DNA"/>
</dbReference>
<dbReference type="HOGENOM" id="CLU_073822_0_0_14"/>
<evidence type="ECO:0000313" key="2">
    <source>
        <dbReference type="EMBL" id="CBW53952.1"/>
    </source>
</evidence>
<reference evidence="4" key="2">
    <citation type="journal article" date="2011" name="BMC Genomics">
        <title>Mycoplasma mycoides, from "mycoides Small Colony" to "capri". A microevolutionary perspective.</title>
        <authorList>
            <person name="Thiaucourt F."/>
            <person name="Manso-Silvan L."/>
            <person name="Salah W."/>
            <person name="Barbe V."/>
            <person name="Berger A."/>
            <person name="Jacob D."/>
            <person name="Breton M."/>
            <person name="Dupuy V."/>
            <person name="Lomenech A.M."/>
            <person name="Blanchard A."/>
            <person name="Sirand-Pugnet P."/>
        </authorList>
    </citation>
    <scope>NUCLEOTIDE SEQUENCE [LARGE SCALE GENOMIC DNA]</scope>
    <source>
        <strain evidence="4">95010</strain>
    </source>
</reference>
<evidence type="ECO:0000256" key="1">
    <source>
        <dbReference type="SAM" id="MobiDB-lite"/>
    </source>
</evidence>
<dbReference type="RefSeq" id="WP_013729372.1">
    <property type="nucleotide sequence ID" value="NC_015431.1"/>
</dbReference>
<dbReference type="EMBL" id="FQ377874">
    <property type="protein sequence ID" value="CBW53952.1"/>
    <property type="molecule type" value="Genomic_DNA"/>
</dbReference>
<dbReference type="KEGG" id="mml:MLC_2930"/>
<protein>
    <submittedName>
        <fullName evidence="2">Uncharacterized protein</fullName>
    </submittedName>
</protein>